<dbReference type="EMBL" id="QMEY01000011">
    <property type="protein sequence ID" value="RBQ17596.1"/>
    <property type="molecule type" value="Genomic_DNA"/>
</dbReference>
<comment type="caution">
    <text evidence="9">The sequence shown here is derived from an EMBL/GenBank/DDBJ whole genome shotgun (WGS) entry which is preliminary data.</text>
</comment>
<evidence type="ECO:0000256" key="7">
    <source>
        <dbReference type="HAMAP-Rule" id="MF_00045"/>
    </source>
</evidence>
<dbReference type="EC" id="3.1.-.-" evidence="7"/>
<evidence type="ECO:0000313" key="9">
    <source>
        <dbReference type="EMBL" id="RBQ17596.1"/>
    </source>
</evidence>
<dbReference type="SUPFAM" id="SSF53098">
    <property type="entry name" value="Ribonuclease H-like"/>
    <property type="match status" value="1"/>
</dbReference>
<dbReference type="Gene3D" id="3.30.420.10">
    <property type="entry name" value="Ribonuclease H-like superfamily/Ribonuclease H"/>
    <property type="match status" value="1"/>
</dbReference>
<dbReference type="Pfam" id="PF00929">
    <property type="entry name" value="RNase_T"/>
    <property type="match status" value="1"/>
</dbReference>
<dbReference type="SMART" id="SM00479">
    <property type="entry name" value="EXOIII"/>
    <property type="match status" value="1"/>
</dbReference>
<keyword evidence="10" id="KW-1185">Reference proteome</keyword>
<evidence type="ECO:0000256" key="2">
    <source>
        <dbReference type="ARBA" id="ARBA00022722"/>
    </source>
</evidence>
<dbReference type="InterPro" id="IPR012337">
    <property type="entry name" value="RNaseH-like_sf"/>
</dbReference>
<feature type="active site" evidence="7">
    <location>
        <position position="126"/>
    </location>
</feature>
<protein>
    <recommendedName>
        <fullName evidence="6 7">Oligoribonuclease</fullName>
        <ecNumber evidence="7">3.1.-.-</ecNumber>
    </recommendedName>
</protein>
<dbReference type="OrthoDB" id="9801329at2"/>
<dbReference type="NCBIfam" id="NF003765">
    <property type="entry name" value="PRK05359.1"/>
    <property type="match status" value="1"/>
</dbReference>
<evidence type="ECO:0000256" key="5">
    <source>
        <dbReference type="ARBA" id="ARBA00057155"/>
    </source>
</evidence>
<keyword evidence="3 7" id="KW-0378">Hydrolase</keyword>
<evidence type="ECO:0000313" key="10">
    <source>
        <dbReference type="Proteomes" id="UP000253303"/>
    </source>
</evidence>
<evidence type="ECO:0000256" key="3">
    <source>
        <dbReference type="ARBA" id="ARBA00022801"/>
    </source>
</evidence>
<sequence length="198" mass="22056">MSELLVWIDCEMTGLNLGRDALVEVACVVTDSELNQLDEGVDVVIKPPPEAIEQMSEIVREMHTASGLLPELGGGVTLAEAEAMVLDYIKGHVPEPKRAPLCGNSIATDRSFLVRDMPEVDAYLHYRMIDVSSIKELVRRWYPRVYFASPEKQGGHRALADITESIRELRYYRAAVFVPQPGPDSSTAREVAEIIMSR</sequence>
<evidence type="ECO:0000256" key="4">
    <source>
        <dbReference type="ARBA" id="ARBA00022839"/>
    </source>
</evidence>
<dbReference type="InterPro" id="IPR036397">
    <property type="entry name" value="RNaseH_sf"/>
</dbReference>
<dbReference type="RefSeq" id="WP_113983162.1">
    <property type="nucleotide sequence ID" value="NZ_QMEY01000011.1"/>
</dbReference>
<comment type="similarity">
    <text evidence="1 7">Belongs to the oligoribonuclease family.</text>
</comment>
<evidence type="ECO:0000256" key="6">
    <source>
        <dbReference type="ARBA" id="ARBA00070964"/>
    </source>
</evidence>
<keyword evidence="7" id="KW-0963">Cytoplasm</keyword>
<dbReference type="GO" id="GO:0005737">
    <property type="term" value="C:cytoplasm"/>
    <property type="evidence" value="ECO:0007669"/>
    <property type="project" value="UniProtKB-SubCell"/>
</dbReference>
<comment type="subcellular location">
    <subcellularLocation>
        <location evidence="7">Cytoplasm</location>
    </subcellularLocation>
</comment>
<keyword evidence="4 7" id="KW-0269">Exonuclease</keyword>
<name>A0A366LUF6_9ACTN</name>
<dbReference type="CDD" id="cd06135">
    <property type="entry name" value="Orn"/>
    <property type="match status" value="1"/>
</dbReference>
<organism evidence="9 10">
    <name type="scientific">Spongiactinospora rosea</name>
    <dbReference type="NCBI Taxonomy" id="2248750"/>
    <lineage>
        <taxon>Bacteria</taxon>
        <taxon>Bacillati</taxon>
        <taxon>Actinomycetota</taxon>
        <taxon>Actinomycetes</taxon>
        <taxon>Streptosporangiales</taxon>
        <taxon>Streptosporangiaceae</taxon>
        <taxon>Spongiactinospora</taxon>
    </lineage>
</organism>
<dbReference type="PANTHER" id="PTHR11046:SF0">
    <property type="entry name" value="OLIGORIBONUCLEASE, MITOCHONDRIAL"/>
    <property type="match status" value="1"/>
</dbReference>
<gene>
    <name evidence="7" type="primary">orn</name>
    <name evidence="9" type="ORF">DP939_24880</name>
</gene>
<keyword evidence="2 7" id="KW-0540">Nuclease</keyword>
<dbReference type="HAMAP" id="MF_00045">
    <property type="entry name" value="Oligoribonuclease"/>
    <property type="match status" value="1"/>
</dbReference>
<feature type="domain" description="Exonuclease" evidence="8">
    <location>
        <begin position="4"/>
        <end position="178"/>
    </location>
</feature>
<dbReference type="GO" id="GO:0003676">
    <property type="term" value="F:nucleic acid binding"/>
    <property type="evidence" value="ECO:0007669"/>
    <property type="project" value="InterPro"/>
</dbReference>
<evidence type="ECO:0000256" key="1">
    <source>
        <dbReference type="ARBA" id="ARBA00009921"/>
    </source>
</evidence>
<accession>A0A366LUF6</accession>
<comment type="function">
    <text evidence="5 7">3'-to-5' exoribonuclease specific for small oligoribonucleotides.</text>
</comment>
<dbReference type="GO" id="GO:0000175">
    <property type="term" value="F:3'-5'-RNA exonuclease activity"/>
    <property type="evidence" value="ECO:0007669"/>
    <property type="project" value="InterPro"/>
</dbReference>
<dbReference type="FunFam" id="3.30.420.10:FF:000003">
    <property type="entry name" value="Oligoribonuclease"/>
    <property type="match status" value="1"/>
</dbReference>
<reference evidence="9 10" key="1">
    <citation type="submission" date="2018-06" db="EMBL/GenBank/DDBJ databases">
        <title>Sphaerisporangium craniellae sp. nov., isolated from a marine sponge in the South China Sea.</title>
        <authorList>
            <person name="Li L."/>
        </authorList>
    </citation>
    <scope>NUCLEOTIDE SEQUENCE [LARGE SCALE GENOMIC DNA]</scope>
    <source>
        <strain evidence="9 10">LHW63015</strain>
    </source>
</reference>
<dbReference type="Proteomes" id="UP000253303">
    <property type="component" value="Unassembled WGS sequence"/>
</dbReference>
<dbReference type="PANTHER" id="PTHR11046">
    <property type="entry name" value="OLIGORIBONUCLEASE, MITOCHONDRIAL"/>
    <property type="match status" value="1"/>
</dbReference>
<proteinExistence type="inferred from homology"/>
<dbReference type="AlphaFoldDB" id="A0A366LUF6"/>
<dbReference type="InterPro" id="IPR022894">
    <property type="entry name" value="Oligoribonuclease"/>
</dbReference>
<evidence type="ECO:0000259" key="8">
    <source>
        <dbReference type="SMART" id="SM00479"/>
    </source>
</evidence>
<dbReference type="InterPro" id="IPR013520">
    <property type="entry name" value="Ribonucl_H"/>
</dbReference>